<feature type="transmembrane region" description="Helical" evidence="1">
    <location>
        <begin position="147"/>
        <end position="168"/>
    </location>
</feature>
<keyword evidence="1" id="KW-1133">Transmembrane helix</keyword>
<proteinExistence type="predicted"/>
<evidence type="ECO:0000313" key="2">
    <source>
        <dbReference type="EMBL" id="CAB5385801.1"/>
    </source>
</evidence>
<feature type="transmembrane region" description="Helical" evidence="1">
    <location>
        <begin position="9"/>
        <end position="28"/>
    </location>
</feature>
<protein>
    <submittedName>
        <fullName evidence="2">Uncharacterized protein</fullName>
    </submittedName>
</protein>
<dbReference type="Proteomes" id="UP000684084">
    <property type="component" value="Unassembled WGS sequence"/>
</dbReference>
<evidence type="ECO:0000256" key="1">
    <source>
        <dbReference type="SAM" id="Phobius"/>
    </source>
</evidence>
<keyword evidence="1" id="KW-0812">Transmembrane</keyword>
<accession>A0A916EGA2</accession>
<gene>
    <name evidence="2" type="ORF">CHRIB12_LOCUS19425</name>
</gene>
<feature type="transmembrane region" description="Helical" evidence="1">
    <location>
        <begin position="73"/>
        <end position="94"/>
    </location>
</feature>
<name>A0A916EGA2_9GLOM</name>
<dbReference type="EMBL" id="CAGKOT010000054">
    <property type="protein sequence ID" value="CAB5385801.1"/>
    <property type="molecule type" value="Genomic_DNA"/>
</dbReference>
<keyword evidence="1" id="KW-0472">Membrane</keyword>
<feature type="transmembrane region" description="Helical" evidence="1">
    <location>
        <begin position="34"/>
        <end position="53"/>
    </location>
</feature>
<reference evidence="2" key="1">
    <citation type="submission" date="2020-05" db="EMBL/GenBank/DDBJ databases">
        <authorList>
            <person name="Rincon C."/>
            <person name="Sanders R I."/>
            <person name="Robbins C."/>
            <person name="Chaturvedi A."/>
        </authorList>
    </citation>
    <scope>NUCLEOTIDE SEQUENCE</scope>
    <source>
        <strain evidence="2">CHB12</strain>
    </source>
</reference>
<dbReference type="VEuPathDB" id="FungiDB:RhiirFUN_011388"/>
<dbReference type="OrthoDB" id="2314591at2759"/>
<comment type="caution">
    <text evidence="2">The sequence shown here is derived from an EMBL/GenBank/DDBJ whole genome shotgun (WGS) entry which is preliminary data.</text>
</comment>
<dbReference type="AlphaFoldDB" id="A0A916EGA2"/>
<organism evidence="2 3">
    <name type="scientific">Rhizophagus irregularis</name>
    <dbReference type="NCBI Taxonomy" id="588596"/>
    <lineage>
        <taxon>Eukaryota</taxon>
        <taxon>Fungi</taxon>
        <taxon>Fungi incertae sedis</taxon>
        <taxon>Mucoromycota</taxon>
        <taxon>Glomeromycotina</taxon>
        <taxon>Glomeromycetes</taxon>
        <taxon>Glomerales</taxon>
        <taxon>Glomeraceae</taxon>
        <taxon>Rhizophagus</taxon>
    </lineage>
</organism>
<evidence type="ECO:0000313" key="3">
    <source>
        <dbReference type="Proteomes" id="UP000684084"/>
    </source>
</evidence>
<sequence>MNVDLVLKIYFNISLSFFFFFIYLFFSFHFTLHSFLRLQSLTITVTVTVTGIFKENNPLNILPSLITMKSFKIMVMLFVIALVALINLTDAVPLPNDPSTGEMELLLVEKPTIIYVKRDLPTGSASDPDIIAPPSPEYNNGSQLKRLAIPIGVVCGVILGSIVLYLVWKWCFKSSEK</sequence>